<name>A0A9W7XWZ0_9FUNG</name>
<dbReference type="InterPro" id="IPR001650">
    <property type="entry name" value="Helicase_C-like"/>
</dbReference>
<dbReference type="GO" id="GO:0005829">
    <property type="term" value="C:cytosol"/>
    <property type="evidence" value="ECO:0007669"/>
    <property type="project" value="TreeGrafter"/>
</dbReference>
<feature type="domain" description="DEAD-box RNA helicase Q" evidence="11">
    <location>
        <begin position="39"/>
        <end position="67"/>
    </location>
</feature>
<dbReference type="GO" id="GO:0003724">
    <property type="term" value="F:RNA helicase activity"/>
    <property type="evidence" value="ECO:0007669"/>
    <property type="project" value="UniProtKB-EC"/>
</dbReference>
<comment type="similarity">
    <text evidence="7">Belongs to the DEAD box helicase family.</text>
</comment>
<evidence type="ECO:0000259" key="9">
    <source>
        <dbReference type="PROSITE" id="PS51192"/>
    </source>
</evidence>
<evidence type="ECO:0000256" key="4">
    <source>
        <dbReference type="ARBA" id="ARBA00022840"/>
    </source>
</evidence>
<feature type="short sequence motif" description="Q motif" evidence="6">
    <location>
        <begin position="39"/>
        <end position="67"/>
    </location>
</feature>
<dbReference type="EMBL" id="JANBOJ010000108">
    <property type="protein sequence ID" value="KAJ1722521.1"/>
    <property type="molecule type" value="Genomic_DNA"/>
</dbReference>
<gene>
    <name evidence="12" type="primary">DBP8</name>
    <name evidence="12" type="ORF">LPJ53_003080</name>
</gene>
<reference evidence="12" key="1">
    <citation type="submission" date="2022-07" db="EMBL/GenBank/DDBJ databases">
        <title>Phylogenomic reconstructions and comparative analyses of Kickxellomycotina fungi.</title>
        <authorList>
            <person name="Reynolds N.K."/>
            <person name="Stajich J.E."/>
            <person name="Barry K."/>
            <person name="Grigoriev I.V."/>
            <person name="Crous P."/>
            <person name="Smith M.E."/>
        </authorList>
    </citation>
    <scope>NUCLEOTIDE SEQUENCE</scope>
    <source>
        <strain evidence="12">NBRC 32514</strain>
    </source>
</reference>
<dbReference type="PROSITE" id="PS51192">
    <property type="entry name" value="HELICASE_ATP_BIND_1"/>
    <property type="match status" value="1"/>
</dbReference>
<dbReference type="PROSITE" id="PS51195">
    <property type="entry name" value="Q_MOTIF"/>
    <property type="match status" value="1"/>
</dbReference>
<dbReference type="OrthoDB" id="10261904at2759"/>
<dbReference type="Pfam" id="PF00270">
    <property type="entry name" value="DEAD"/>
    <property type="match status" value="1"/>
</dbReference>
<dbReference type="InterPro" id="IPR027417">
    <property type="entry name" value="P-loop_NTPase"/>
</dbReference>
<evidence type="ECO:0000313" key="13">
    <source>
        <dbReference type="Proteomes" id="UP001149813"/>
    </source>
</evidence>
<protein>
    <submittedName>
        <fullName evidence="12">RNA helicase</fullName>
        <ecNumber evidence="12">3.6.4.13</ecNumber>
    </submittedName>
</protein>
<proteinExistence type="inferred from homology"/>
<feature type="region of interest" description="Disordered" evidence="8">
    <location>
        <begin position="477"/>
        <end position="514"/>
    </location>
</feature>
<dbReference type="Pfam" id="PF00271">
    <property type="entry name" value="Helicase_C"/>
    <property type="match status" value="1"/>
</dbReference>
<dbReference type="SMART" id="SM00490">
    <property type="entry name" value="HELICc"/>
    <property type="match status" value="1"/>
</dbReference>
<keyword evidence="2 7" id="KW-0378">Hydrolase</keyword>
<dbReference type="InterPro" id="IPR000629">
    <property type="entry name" value="RNA-helicase_DEAD-box_CS"/>
</dbReference>
<accession>A0A9W7XWZ0</accession>
<feature type="compositionally biased region" description="Basic residues" evidence="8">
    <location>
        <begin position="504"/>
        <end position="514"/>
    </location>
</feature>
<evidence type="ECO:0000256" key="3">
    <source>
        <dbReference type="ARBA" id="ARBA00022806"/>
    </source>
</evidence>
<dbReference type="InterPro" id="IPR014001">
    <property type="entry name" value="Helicase_ATP-bd"/>
</dbReference>
<evidence type="ECO:0000259" key="11">
    <source>
        <dbReference type="PROSITE" id="PS51195"/>
    </source>
</evidence>
<organism evidence="12 13">
    <name type="scientific">Coemansia erecta</name>
    <dbReference type="NCBI Taxonomy" id="147472"/>
    <lineage>
        <taxon>Eukaryota</taxon>
        <taxon>Fungi</taxon>
        <taxon>Fungi incertae sedis</taxon>
        <taxon>Zoopagomycota</taxon>
        <taxon>Kickxellomycotina</taxon>
        <taxon>Kickxellomycetes</taxon>
        <taxon>Kickxellales</taxon>
        <taxon>Kickxellaceae</taxon>
        <taxon>Coemansia</taxon>
    </lineage>
</organism>
<dbReference type="EC" id="3.6.4.13" evidence="12"/>
<dbReference type="InterPro" id="IPR050079">
    <property type="entry name" value="DEAD_box_RNA_helicase"/>
</dbReference>
<feature type="domain" description="Helicase C-terminal" evidence="10">
    <location>
        <begin position="305"/>
        <end position="451"/>
    </location>
</feature>
<evidence type="ECO:0000313" key="12">
    <source>
        <dbReference type="EMBL" id="KAJ1722521.1"/>
    </source>
</evidence>
<dbReference type="Gene3D" id="3.40.50.300">
    <property type="entry name" value="P-loop containing nucleotide triphosphate hydrolases"/>
    <property type="match status" value="2"/>
</dbReference>
<dbReference type="InterPro" id="IPR014014">
    <property type="entry name" value="RNA_helicase_DEAD_Q_motif"/>
</dbReference>
<keyword evidence="5" id="KW-0694">RNA-binding</keyword>
<evidence type="ECO:0000259" key="10">
    <source>
        <dbReference type="PROSITE" id="PS51194"/>
    </source>
</evidence>
<dbReference type="Proteomes" id="UP001149813">
    <property type="component" value="Unassembled WGS sequence"/>
</dbReference>
<evidence type="ECO:0000256" key="8">
    <source>
        <dbReference type="SAM" id="MobiDB-lite"/>
    </source>
</evidence>
<dbReference type="SMART" id="SM00487">
    <property type="entry name" value="DEXDc"/>
    <property type="match status" value="1"/>
</dbReference>
<keyword evidence="4 7" id="KW-0067">ATP-binding</keyword>
<evidence type="ECO:0000256" key="6">
    <source>
        <dbReference type="PROSITE-ProRule" id="PRU00552"/>
    </source>
</evidence>
<comment type="caution">
    <text evidence="12">The sequence shown here is derived from an EMBL/GenBank/DDBJ whole genome shotgun (WGS) entry which is preliminary data.</text>
</comment>
<feature type="domain" description="Helicase ATP-binding" evidence="9">
    <location>
        <begin position="70"/>
        <end position="244"/>
    </location>
</feature>
<keyword evidence="1 7" id="KW-0547">Nucleotide-binding</keyword>
<keyword evidence="13" id="KW-1185">Reference proteome</keyword>
<dbReference type="GO" id="GO:0003723">
    <property type="term" value="F:RNA binding"/>
    <property type="evidence" value="ECO:0007669"/>
    <property type="project" value="UniProtKB-KW"/>
</dbReference>
<dbReference type="GO" id="GO:0016787">
    <property type="term" value="F:hydrolase activity"/>
    <property type="evidence" value="ECO:0007669"/>
    <property type="project" value="UniProtKB-KW"/>
</dbReference>
<dbReference type="InterPro" id="IPR011545">
    <property type="entry name" value="DEAD/DEAH_box_helicase_dom"/>
</dbReference>
<dbReference type="CDD" id="cd17955">
    <property type="entry name" value="DEADc_DDX49"/>
    <property type="match status" value="1"/>
</dbReference>
<keyword evidence="3 7" id="KW-0347">Helicase</keyword>
<dbReference type="PANTHER" id="PTHR47959">
    <property type="entry name" value="ATP-DEPENDENT RNA HELICASE RHLE-RELATED"/>
    <property type="match status" value="1"/>
</dbReference>
<dbReference type="GO" id="GO:0005524">
    <property type="term" value="F:ATP binding"/>
    <property type="evidence" value="ECO:0007669"/>
    <property type="project" value="UniProtKB-KW"/>
</dbReference>
<dbReference type="AlphaFoldDB" id="A0A9W7XWZ0"/>
<dbReference type="SUPFAM" id="SSF52540">
    <property type="entry name" value="P-loop containing nucleoside triphosphate hydrolases"/>
    <property type="match status" value="2"/>
</dbReference>
<evidence type="ECO:0000256" key="5">
    <source>
        <dbReference type="ARBA" id="ARBA00022884"/>
    </source>
</evidence>
<evidence type="ECO:0000256" key="2">
    <source>
        <dbReference type="ARBA" id="ARBA00022801"/>
    </source>
</evidence>
<sequence>MSSTLKEAVRELPAEMDGDEIKVTQLSSQGSEYPAPPMCTFKALGLDAWLVDTLRAMSITQPTEIQRACIPAILGGRDVIGGAKTGSGKTAAFALPILQQLSEDPYGVFAVVLTPTRELAFQIAEQFSVLGRGVNVRVTVAIGGVDMMAQARELIRRPHIIVATPGRLADHIASSGSGALHLSGVRYLVLDEADRLLSDTFADDLACIMAAVPRENRRTLLFTATMTESIVGLKERKHNAPFVHLCDSGTERTVQGLTQQYLFVPSHVKDAYLVELLSGNVAQLEKRHALLPEGERGDDDTENSSNKQVVSAGAGTDKSIIIFVGQCQAAETLRVMLFSLGFRVTALHSRMPQSERLASLGKFRARAVRILVATDVAARGLDIPEVELVVNMHVPRDPDEYIHRVGRTARAGRGGRAVTIVTERDIKLVHNIEARIGRQLDKLALNEQSVLDGMGRVLVAKRAAALHLLESDFGARDKIRQKKREAAAGSTADNRPQPLQQQQQHRKKHKKQKA</sequence>
<evidence type="ECO:0000256" key="1">
    <source>
        <dbReference type="ARBA" id="ARBA00022741"/>
    </source>
</evidence>
<dbReference type="CDD" id="cd18787">
    <property type="entry name" value="SF2_C_DEAD"/>
    <property type="match status" value="1"/>
</dbReference>
<dbReference type="PROSITE" id="PS00039">
    <property type="entry name" value="DEAD_ATP_HELICASE"/>
    <property type="match status" value="1"/>
</dbReference>
<evidence type="ECO:0000256" key="7">
    <source>
        <dbReference type="RuleBase" id="RU000492"/>
    </source>
</evidence>
<dbReference type="PROSITE" id="PS51194">
    <property type="entry name" value="HELICASE_CTER"/>
    <property type="match status" value="1"/>
</dbReference>
<dbReference type="PANTHER" id="PTHR47959:SF24">
    <property type="entry name" value="ATP-DEPENDENT RNA HELICASE"/>
    <property type="match status" value="1"/>
</dbReference>